<evidence type="ECO:0000256" key="1">
    <source>
        <dbReference type="ARBA" id="ARBA00001255"/>
    </source>
</evidence>
<feature type="domain" description="Alpha galactosidase C-terminal" evidence="8">
    <location>
        <begin position="272"/>
        <end position="346"/>
    </location>
</feature>
<sequence length="353" mass="39305">FGCAVNETIVKGIADAMVEYGFLNAGYTYLNLDCGWSNENRSQTNNSLIPNPIAFPNGMIDYVHNKGLLFGIYGDAGTLDCAKLPGSLGFEELDAQTFAAWGVDYLKYDNCYNSNISPIIRYSKMRDALIATNRSIYYSICNWGKESKKLLQSDPYIWGHEIGNSWRTTGDINPSWDAILSILDQQRNISNFSGPGGWNDPDMLEIGNGDLTVDEQKSHFSLWAALKAPLILGFDLRNPPNDTLAIALNEKIIAINQDPLGRSVEIVEFIEDTYEIWTGILSDGYVAGLFNREFIASFITLNFENHCGIHGIIAVTYLWDDDPFKGNLTDSYTVQVQPHGVVVLKLQVVEINS</sequence>
<dbReference type="EMBL" id="CAJVQB010013975">
    <property type="protein sequence ID" value="CAG8765667.1"/>
    <property type="molecule type" value="Genomic_DNA"/>
</dbReference>
<keyword evidence="7" id="KW-1015">Disulfide bond</keyword>
<dbReference type="Gene3D" id="3.20.20.70">
    <property type="entry name" value="Aldolase class I"/>
    <property type="match status" value="1"/>
</dbReference>
<comment type="catalytic activity">
    <reaction evidence="1 7">
        <text>Hydrolysis of terminal, non-reducing alpha-D-galactose residues in alpha-D-galactosides, including galactose oligosaccharides, galactomannans and galactolipids.</text>
        <dbReference type="EC" id="3.2.1.22"/>
    </reaction>
</comment>
<dbReference type="Pfam" id="PF17801">
    <property type="entry name" value="Melibiase_C"/>
    <property type="match status" value="1"/>
</dbReference>
<dbReference type="InterPro" id="IPR041233">
    <property type="entry name" value="Melibiase_C"/>
</dbReference>
<evidence type="ECO:0000256" key="5">
    <source>
        <dbReference type="ARBA" id="ARBA00022801"/>
    </source>
</evidence>
<gene>
    <name evidence="9" type="ORF">GMARGA_LOCUS17992</name>
</gene>
<comment type="similarity">
    <text evidence="2 7">Belongs to the glycosyl hydrolase 27 family.</text>
</comment>
<dbReference type="SUPFAM" id="SSF51445">
    <property type="entry name" value="(Trans)glycosidases"/>
    <property type="match status" value="1"/>
</dbReference>
<reference evidence="9 10" key="1">
    <citation type="submission" date="2021-06" db="EMBL/GenBank/DDBJ databases">
        <authorList>
            <person name="Kallberg Y."/>
            <person name="Tangrot J."/>
            <person name="Rosling A."/>
        </authorList>
    </citation>
    <scope>NUCLEOTIDE SEQUENCE [LARGE SCALE GENOMIC DNA]</scope>
    <source>
        <strain evidence="9 10">120-4 pot B 10/14</strain>
    </source>
</reference>
<dbReference type="InterPro" id="IPR013780">
    <property type="entry name" value="Glyco_hydro_b"/>
</dbReference>
<accession>A0ABN7VF38</accession>
<dbReference type="Pfam" id="PF16499">
    <property type="entry name" value="Melibiase_2"/>
    <property type="match status" value="1"/>
</dbReference>
<evidence type="ECO:0000313" key="10">
    <source>
        <dbReference type="Proteomes" id="UP000789901"/>
    </source>
</evidence>
<evidence type="ECO:0000259" key="8">
    <source>
        <dbReference type="Pfam" id="PF17801"/>
    </source>
</evidence>
<dbReference type="InterPro" id="IPR017853">
    <property type="entry name" value="GH"/>
</dbReference>
<organism evidence="9 10">
    <name type="scientific">Gigaspora margarita</name>
    <dbReference type="NCBI Taxonomy" id="4874"/>
    <lineage>
        <taxon>Eukaryota</taxon>
        <taxon>Fungi</taxon>
        <taxon>Fungi incertae sedis</taxon>
        <taxon>Mucoromycota</taxon>
        <taxon>Glomeromycotina</taxon>
        <taxon>Glomeromycetes</taxon>
        <taxon>Diversisporales</taxon>
        <taxon>Gigasporaceae</taxon>
        <taxon>Gigaspora</taxon>
    </lineage>
</organism>
<name>A0ABN7VF38_GIGMA</name>
<dbReference type="PANTHER" id="PTHR11452:SF75">
    <property type="entry name" value="ALPHA-GALACTOSIDASE MEL1"/>
    <property type="match status" value="1"/>
</dbReference>
<keyword evidence="4" id="KW-0732">Signal</keyword>
<dbReference type="SUPFAM" id="SSF51011">
    <property type="entry name" value="Glycosyl hydrolase domain"/>
    <property type="match status" value="1"/>
</dbReference>
<proteinExistence type="inferred from homology"/>
<dbReference type="Gene3D" id="2.60.40.1180">
    <property type="entry name" value="Golgi alpha-mannosidase II"/>
    <property type="match status" value="1"/>
</dbReference>
<keyword evidence="6 7" id="KW-0326">Glycosidase</keyword>
<evidence type="ECO:0000256" key="7">
    <source>
        <dbReference type="RuleBase" id="RU361168"/>
    </source>
</evidence>
<keyword evidence="10" id="KW-1185">Reference proteome</keyword>
<dbReference type="InterPro" id="IPR002241">
    <property type="entry name" value="Glyco_hydro_27"/>
</dbReference>
<evidence type="ECO:0000256" key="6">
    <source>
        <dbReference type="ARBA" id="ARBA00023295"/>
    </source>
</evidence>
<protein>
    <recommendedName>
        <fullName evidence="3 7">Alpha-galactosidase</fullName>
        <ecNumber evidence="3 7">3.2.1.22</ecNumber>
    </recommendedName>
    <alternativeName>
        <fullName evidence="7">Melibiase</fullName>
    </alternativeName>
</protein>
<keyword evidence="5 7" id="KW-0378">Hydrolase</keyword>
<evidence type="ECO:0000256" key="3">
    <source>
        <dbReference type="ARBA" id="ARBA00012755"/>
    </source>
</evidence>
<dbReference type="PRINTS" id="PR00740">
    <property type="entry name" value="GLHYDRLASE27"/>
</dbReference>
<evidence type="ECO:0000256" key="2">
    <source>
        <dbReference type="ARBA" id="ARBA00009743"/>
    </source>
</evidence>
<evidence type="ECO:0000256" key="4">
    <source>
        <dbReference type="ARBA" id="ARBA00022729"/>
    </source>
</evidence>
<dbReference type="PANTHER" id="PTHR11452">
    <property type="entry name" value="ALPHA-GALACTOSIDASE/ALPHA-N-ACETYLGALACTOSAMINIDASE"/>
    <property type="match status" value="1"/>
</dbReference>
<evidence type="ECO:0000313" key="9">
    <source>
        <dbReference type="EMBL" id="CAG8765667.1"/>
    </source>
</evidence>
<dbReference type="CDD" id="cd14792">
    <property type="entry name" value="GH27"/>
    <property type="match status" value="1"/>
</dbReference>
<dbReference type="InterPro" id="IPR013785">
    <property type="entry name" value="Aldolase_TIM"/>
</dbReference>
<feature type="non-terminal residue" evidence="9">
    <location>
        <position position="1"/>
    </location>
</feature>
<dbReference type="EC" id="3.2.1.22" evidence="3 7"/>
<dbReference type="Proteomes" id="UP000789901">
    <property type="component" value="Unassembled WGS sequence"/>
</dbReference>
<comment type="caution">
    <text evidence="9">The sequence shown here is derived from an EMBL/GenBank/DDBJ whole genome shotgun (WGS) entry which is preliminary data.</text>
</comment>